<evidence type="ECO:0000259" key="3">
    <source>
        <dbReference type="PROSITE" id="PS50110"/>
    </source>
</evidence>
<protein>
    <submittedName>
        <fullName evidence="4">Response regulator</fullName>
    </submittedName>
</protein>
<dbReference type="PANTHER" id="PTHR44591">
    <property type="entry name" value="STRESS RESPONSE REGULATOR PROTEIN 1"/>
    <property type="match status" value="1"/>
</dbReference>
<organism evidence="4 5">
    <name type="scientific">Pseudomarimonas salicorniae</name>
    <dbReference type="NCBI Taxonomy" id="2933270"/>
    <lineage>
        <taxon>Bacteria</taxon>
        <taxon>Pseudomonadati</taxon>
        <taxon>Pseudomonadota</taxon>
        <taxon>Gammaproteobacteria</taxon>
        <taxon>Lysobacterales</taxon>
        <taxon>Lysobacteraceae</taxon>
        <taxon>Pseudomarimonas</taxon>
    </lineage>
</organism>
<gene>
    <name evidence="4" type="ORF">M0G41_06180</name>
</gene>
<dbReference type="Proteomes" id="UP001431449">
    <property type="component" value="Unassembled WGS sequence"/>
</dbReference>
<evidence type="ECO:0000256" key="2">
    <source>
        <dbReference type="PROSITE-ProRule" id="PRU00169"/>
    </source>
</evidence>
<name>A0ABT0GFD2_9GAMM</name>
<dbReference type="Pfam" id="PF00072">
    <property type="entry name" value="Response_reg"/>
    <property type="match status" value="1"/>
</dbReference>
<feature type="modified residue" description="4-aspartylphosphate" evidence="2">
    <location>
        <position position="61"/>
    </location>
</feature>
<dbReference type="RefSeq" id="WP_248206552.1">
    <property type="nucleotide sequence ID" value="NZ_JALNMH010000004.1"/>
</dbReference>
<evidence type="ECO:0000256" key="1">
    <source>
        <dbReference type="ARBA" id="ARBA00022553"/>
    </source>
</evidence>
<dbReference type="PROSITE" id="PS50110">
    <property type="entry name" value="RESPONSE_REGULATORY"/>
    <property type="match status" value="1"/>
</dbReference>
<keyword evidence="1 2" id="KW-0597">Phosphoprotein</keyword>
<dbReference type="SUPFAM" id="SSF52172">
    <property type="entry name" value="CheY-like"/>
    <property type="match status" value="1"/>
</dbReference>
<dbReference type="InterPro" id="IPR001789">
    <property type="entry name" value="Sig_transdc_resp-reg_receiver"/>
</dbReference>
<evidence type="ECO:0000313" key="4">
    <source>
        <dbReference type="EMBL" id="MCK7593256.1"/>
    </source>
</evidence>
<dbReference type="SMART" id="SM00448">
    <property type="entry name" value="REC"/>
    <property type="match status" value="1"/>
</dbReference>
<dbReference type="Gene3D" id="3.40.50.2300">
    <property type="match status" value="1"/>
</dbReference>
<accession>A0ABT0GFD2</accession>
<dbReference type="InterPro" id="IPR050595">
    <property type="entry name" value="Bact_response_regulator"/>
</dbReference>
<sequence>MRNWPWPDEPLLVLAVDDQEPNLRLLGRLLAEAGIDIMPAGNGQTALSRLQALRPDLVLLDLRMPGMDGREVLKAIRARGEWDDMPVILCTAAHEKPALLQALSEGADDFLLKPYEAEELLFRVMAQGELSRRRRLAAEAAQA</sequence>
<comment type="caution">
    <text evidence="4">The sequence shown here is derived from an EMBL/GenBank/DDBJ whole genome shotgun (WGS) entry which is preliminary data.</text>
</comment>
<reference evidence="4" key="1">
    <citation type="submission" date="2022-04" db="EMBL/GenBank/DDBJ databases">
        <title>Lysobacter sp. CAU 1642 isolated from sea sand.</title>
        <authorList>
            <person name="Kim W."/>
        </authorList>
    </citation>
    <scope>NUCLEOTIDE SEQUENCE</scope>
    <source>
        <strain evidence="4">CAU 1642</strain>
    </source>
</reference>
<keyword evidence="5" id="KW-1185">Reference proteome</keyword>
<proteinExistence type="predicted"/>
<dbReference type="EMBL" id="JALNMH010000004">
    <property type="protein sequence ID" value="MCK7593256.1"/>
    <property type="molecule type" value="Genomic_DNA"/>
</dbReference>
<dbReference type="PANTHER" id="PTHR44591:SF3">
    <property type="entry name" value="RESPONSE REGULATORY DOMAIN-CONTAINING PROTEIN"/>
    <property type="match status" value="1"/>
</dbReference>
<dbReference type="InterPro" id="IPR011006">
    <property type="entry name" value="CheY-like_superfamily"/>
</dbReference>
<feature type="domain" description="Response regulatory" evidence="3">
    <location>
        <begin position="12"/>
        <end position="128"/>
    </location>
</feature>
<evidence type="ECO:0000313" key="5">
    <source>
        <dbReference type="Proteomes" id="UP001431449"/>
    </source>
</evidence>